<reference evidence="2 3" key="1">
    <citation type="submission" date="2020-10" db="EMBL/GenBank/DDBJ databases">
        <title>Connecting structure to function with the recovery of over 1000 high-quality activated sludge metagenome-assembled genomes encoding full-length rRNA genes using long-read sequencing.</title>
        <authorList>
            <person name="Singleton C.M."/>
            <person name="Petriglieri F."/>
            <person name="Kristensen J.M."/>
            <person name="Kirkegaard R.H."/>
            <person name="Michaelsen T.Y."/>
            <person name="Andersen M.H."/>
            <person name="Karst S.M."/>
            <person name="Dueholm M.S."/>
            <person name="Nielsen P.H."/>
            <person name="Albertsen M."/>
        </authorList>
    </citation>
    <scope>NUCLEOTIDE SEQUENCE [LARGE SCALE GENOMIC DNA]</scope>
    <source>
        <strain evidence="2">Lyne_18-Q3-R50-59_MAXAC.006</strain>
    </source>
</reference>
<dbReference type="Proteomes" id="UP000727993">
    <property type="component" value="Unassembled WGS sequence"/>
</dbReference>
<feature type="chain" id="PRO_5039367006" evidence="1">
    <location>
        <begin position="20"/>
        <end position="67"/>
    </location>
</feature>
<dbReference type="AlphaFoldDB" id="A0A936TFF5"/>
<feature type="signal peptide" evidence="1">
    <location>
        <begin position="1"/>
        <end position="19"/>
    </location>
</feature>
<proteinExistence type="predicted"/>
<gene>
    <name evidence="2" type="ORF">IPN02_06710</name>
</gene>
<protein>
    <submittedName>
        <fullName evidence="2">Uncharacterized protein</fullName>
    </submittedName>
</protein>
<evidence type="ECO:0000313" key="3">
    <source>
        <dbReference type="Proteomes" id="UP000727993"/>
    </source>
</evidence>
<keyword evidence="1" id="KW-0732">Signal</keyword>
<comment type="caution">
    <text evidence="2">The sequence shown here is derived from an EMBL/GenBank/DDBJ whole genome shotgun (WGS) entry which is preliminary data.</text>
</comment>
<sequence>MPHRLRKAIPIVAALVAFAAIDSDSAVVLDVLVRLVRTFVELPPLFVNPVDDDGAFATAIIDKLGPA</sequence>
<evidence type="ECO:0000256" key="1">
    <source>
        <dbReference type="SAM" id="SignalP"/>
    </source>
</evidence>
<evidence type="ECO:0000313" key="2">
    <source>
        <dbReference type="EMBL" id="MBK9296535.1"/>
    </source>
</evidence>
<name>A0A936TFF5_9ACTN</name>
<dbReference type="EMBL" id="JADJZA010000003">
    <property type="protein sequence ID" value="MBK9296535.1"/>
    <property type="molecule type" value="Genomic_DNA"/>
</dbReference>
<organism evidence="2 3">
    <name type="scientific">Candidatus Neomicrothrix subdominans</name>
    <dbReference type="NCBI Taxonomy" id="2954438"/>
    <lineage>
        <taxon>Bacteria</taxon>
        <taxon>Bacillati</taxon>
        <taxon>Actinomycetota</taxon>
        <taxon>Acidimicrobiia</taxon>
        <taxon>Acidimicrobiales</taxon>
        <taxon>Microthrixaceae</taxon>
        <taxon>Candidatus Neomicrothrix</taxon>
    </lineage>
</organism>
<accession>A0A936TFF5</accession>